<dbReference type="Proteomes" id="UP001054837">
    <property type="component" value="Unassembled WGS sequence"/>
</dbReference>
<proteinExistence type="predicted"/>
<name>A0AAV4UEA6_9ARAC</name>
<dbReference type="EMBL" id="BPLQ01011162">
    <property type="protein sequence ID" value="GIY56124.1"/>
    <property type="molecule type" value="Genomic_DNA"/>
</dbReference>
<reference evidence="1 2" key="1">
    <citation type="submission" date="2021-06" db="EMBL/GenBank/DDBJ databases">
        <title>Caerostris darwini draft genome.</title>
        <authorList>
            <person name="Kono N."/>
            <person name="Arakawa K."/>
        </authorList>
    </citation>
    <scope>NUCLEOTIDE SEQUENCE [LARGE SCALE GENOMIC DNA]</scope>
</reference>
<comment type="caution">
    <text evidence="1">The sequence shown here is derived from an EMBL/GenBank/DDBJ whole genome shotgun (WGS) entry which is preliminary data.</text>
</comment>
<evidence type="ECO:0000313" key="1">
    <source>
        <dbReference type="EMBL" id="GIY56124.1"/>
    </source>
</evidence>
<protein>
    <submittedName>
        <fullName evidence="1">Uncharacterized protein</fullName>
    </submittedName>
</protein>
<dbReference type="AlphaFoldDB" id="A0AAV4UEA6"/>
<evidence type="ECO:0000313" key="2">
    <source>
        <dbReference type="Proteomes" id="UP001054837"/>
    </source>
</evidence>
<keyword evidence="2" id="KW-1185">Reference proteome</keyword>
<sequence>MYIVIYPDCSKRIFYAPLGILPGLDDTLWIQPGLDSLDMELVSKVFAYESDMLMIIYDSHLLHTKPRPENVPTHCQRYRAWVKSGGK</sequence>
<organism evidence="1 2">
    <name type="scientific">Caerostris darwini</name>
    <dbReference type="NCBI Taxonomy" id="1538125"/>
    <lineage>
        <taxon>Eukaryota</taxon>
        <taxon>Metazoa</taxon>
        <taxon>Ecdysozoa</taxon>
        <taxon>Arthropoda</taxon>
        <taxon>Chelicerata</taxon>
        <taxon>Arachnida</taxon>
        <taxon>Araneae</taxon>
        <taxon>Araneomorphae</taxon>
        <taxon>Entelegynae</taxon>
        <taxon>Araneoidea</taxon>
        <taxon>Araneidae</taxon>
        <taxon>Caerostris</taxon>
    </lineage>
</organism>
<gene>
    <name evidence="1" type="ORF">CDAR_250561</name>
</gene>
<accession>A0AAV4UEA6</accession>